<evidence type="ECO:0000313" key="2">
    <source>
        <dbReference type="Proteomes" id="UP000541969"/>
    </source>
</evidence>
<accession>A0A853CIS3</accession>
<protein>
    <submittedName>
        <fullName evidence="1">Uncharacterized protein</fullName>
    </submittedName>
</protein>
<sequence length="66" mass="7370">MSDDKAYVLRTGLPQHDFGLPSLDQVLGEKSAIGADRRAADDELLRFVDEEDFVVVARWQAGADHR</sequence>
<reference evidence="1 2" key="1">
    <citation type="submission" date="2020-07" db="EMBL/GenBank/DDBJ databases">
        <title>Sequencing the genomes of 1000 actinobacteria strains.</title>
        <authorList>
            <person name="Klenk H.-P."/>
        </authorList>
    </citation>
    <scope>NUCLEOTIDE SEQUENCE [LARGE SCALE GENOMIC DNA]</scope>
    <source>
        <strain evidence="1 2">DSM 104001</strain>
    </source>
</reference>
<proteinExistence type="predicted"/>
<comment type="caution">
    <text evidence="1">The sequence shown here is derived from an EMBL/GenBank/DDBJ whole genome shotgun (WGS) entry which is preliminary data.</text>
</comment>
<organism evidence="1 2">
    <name type="scientific">Petropleomorpha daqingensis</name>
    <dbReference type="NCBI Taxonomy" id="2026353"/>
    <lineage>
        <taxon>Bacteria</taxon>
        <taxon>Bacillati</taxon>
        <taxon>Actinomycetota</taxon>
        <taxon>Actinomycetes</taxon>
        <taxon>Geodermatophilales</taxon>
        <taxon>Geodermatophilaceae</taxon>
        <taxon>Petropleomorpha</taxon>
    </lineage>
</organism>
<evidence type="ECO:0000313" key="1">
    <source>
        <dbReference type="EMBL" id="NYJ07216.1"/>
    </source>
</evidence>
<dbReference type="RefSeq" id="WP_179718902.1">
    <property type="nucleotide sequence ID" value="NZ_JACBZT010000001.1"/>
</dbReference>
<name>A0A853CIS3_9ACTN</name>
<dbReference type="Proteomes" id="UP000541969">
    <property type="component" value="Unassembled WGS sequence"/>
</dbReference>
<gene>
    <name evidence="1" type="ORF">GGQ55_003494</name>
</gene>
<dbReference type="EMBL" id="JACBZT010000001">
    <property type="protein sequence ID" value="NYJ07216.1"/>
    <property type="molecule type" value="Genomic_DNA"/>
</dbReference>
<keyword evidence="2" id="KW-1185">Reference proteome</keyword>
<dbReference type="AlphaFoldDB" id="A0A853CIS3"/>